<protein>
    <submittedName>
        <fullName evidence="1">Uncharacterized protein</fullName>
    </submittedName>
</protein>
<comment type="caution">
    <text evidence="1">The sequence shown here is derived from an EMBL/GenBank/DDBJ whole genome shotgun (WGS) entry which is preliminary data.</text>
</comment>
<dbReference type="InterPro" id="IPR036249">
    <property type="entry name" value="Thioredoxin-like_sf"/>
</dbReference>
<organism evidence="1 2">
    <name type="scientific">Acinetobacter sedimenti</name>
    <dbReference type="NCBI Taxonomy" id="2919922"/>
    <lineage>
        <taxon>Bacteria</taxon>
        <taxon>Pseudomonadati</taxon>
        <taxon>Pseudomonadota</taxon>
        <taxon>Gammaproteobacteria</taxon>
        <taxon>Moraxellales</taxon>
        <taxon>Moraxellaceae</taxon>
        <taxon>Acinetobacter</taxon>
    </lineage>
</organism>
<name>A0A9X1WXE7_9GAMM</name>
<dbReference type="Proteomes" id="UP001139701">
    <property type="component" value="Unassembled WGS sequence"/>
</dbReference>
<dbReference type="AlphaFoldDB" id="A0A9X1WXE7"/>
<sequence length="452" mass="53513">MSLIRRWFDPIRSKWYFDRPHRQAELPIDQGISAYLRLDDVYSYLAVQQLIQLEEILIDEIRPLKIVISTQTAPPPQGMSVKAWQHYTLNDAKILAMQHRFAFDDVPEMPTQQALDQAHTILERTPLTGRDFLYLLEDIFHMLWNQQYGKLNMLYMMAKNYRQPSEDAQFRFDDTPILTAFFSFGGREYQAVDDLLRLTRRLQQQKLLTSSPIFLINHIEWREHLIQDAEELTDIQAMQPELDLYFTLENPISWLLLAYIKEELANLYNIHINIYPLPYQGRDFFDWSLAMRLSKRTDVAFTPFCRPDQNTVMAMAKLFYQVEPEQRVDAVLEMLRLTWTKGKDLSLASHQRSVLMNHQFIQESVQEKISNDDVYQALQRNQQHCDALQQPNQPVMVLRIAEQEFVFNSLYRVWMIESIFSNILQKKYEAESASNESDLVEKDLRIESQNVE</sequence>
<keyword evidence="2" id="KW-1185">Reference proteome</keyword>
<dbReference type="SUPFAM" id="SSF52833">
    <property type="entry name" value="Thioredoxin-like"/>
    <property type="match status" value="1"/>
</dbReference>
<evidence type="ECO:0000313" key="2">
    <source>
        <dbReference type="Proteomes" id="UP001139701"/>
    </source>
</evidence>
<gene>
    <name evidence="1" type="ORF">MKI79_08285</name>
</gene>
<dbReference type="EMBL" id="JAKUML010000011">
    <property type="protein sequence ID" value="MCJ8146899.1"/>
    <property type="molecule type" value="Genomic_DNA"/>
</dbReference>
<proteinExistence type="predicted"/>
<evidence type="ECO:0000313" key="1">
    <source>
        <dbReference type="EMBL" id="MCJ8146899.1"/>
    </source>
</evidence>
<accession>A0A9X1WXE7</accession>
<dbReference type="RefSeq" id="WP_241571954.1">
    <property type="nucleotide sequence ID" value="NZ_JAKUML010000011.1"/>
</dbReference>
<reference evidence="1" key="1">
    <citation type="submission" date="2022-02" db="EMBL/GenBank/DDBJ databases">
        <title>Acinetobacter A3.8 sp. nov., isolated from Sediment (Zhairuo Island).</title>
        <authorList>
            <person name="Zheng K."/>
        </authorList>
    </citation>
    <scope>NUCLEOTIDE SEQUENCE</scope>
    <source>
        <strain evidence="1">A3.8</strain>
    </source>
</reference>